<name>A0A9P7VZZ8_9AGAR</name>
<dbReference type="InterPro" id="IPR023214">
    <property type="entry name" value="HAD_sf"/>
</dbReference>
<gene>
    <name evidence="1" type="ORF">BT62DRAFT_918392</name>
</gene>
<comment type="caution">
    <text evidence="1">The sequence shown here is derived from an EMBL/GenBank/DDBJ whole genome shotgun (WGS) entry which is preliminary data.</text>
</comment>
<protein>
    <submittedName>
        <fullName evidence="1">Uncharacterized protein</fullName>
    </submittedName>
</protein>
<dbReference type="InterPro" id="IPR036412">
    <property type="entry name" value="HAD-like_sf"/>
</dbReference>
<evidence type="ECO:0000313" key="2">
    <source>
        <dbReference type="Proteomes" id="UP000812287"/>
    </source>
</evidence>
<proteinExistence type="predicted"/>
<dbReference type="OrthoDB" id="20198at2759"/>
<sequence length="223" mass="25180">MAESTSKLTNFKILVFNVYRTLMPLLSRYPSAKWSCADILKEFESVEKEIQIVQLDLLYTDVLAKAHEVLEKHLDNLYGKPIPDISDVYVVFSNSIKNWFIFSDSSEALHNLAKYYKLVVLSNVDHTSFAHTHAKLSTGDPSAVSSPLYACPEPNPNDYWFSQKTEGSQSSFSLILMVQDVHSYKPALPGFLTALDIIQKDLLDTSTLKDMKEKVLSSTEFVS</sequence>
<keyword evidence="2" id="KW-1185">Reference proteome</keyword>
<accession>A0A9P7VZZ8</accession>
<dbReference type="AlphaFoldDB" id="A0A9P7VZZ8"/>
<dbReference type="RefSeq" id="XP_043042386.1">
    <property type="nucleotide sequence ID" value="XM_043184085.1"/>
</dbReference>
<dbReference type="SUPFAM" id="SSF56784">
    <property type="entry name" value="HAD-like"/>
    <property type="match status" value="1"/>
</dbReference>
<organism evidence="1 2">
    <name type="scientific">Guyanagaster necrorhizus</name>
    <dbReference type="NCBI Taxonomy" id="856835"/>
    <lineage>
        <taxon>Eukaryota</taxon>
        <taxon>Fungi</taxon>
        <taxon>Dikarya</taxon>
        <taxon>Basidiomycota</taxon>
        <taxon>Agaricomycotina</taxon>
        <taxon>Agaricomycetes</taxon>
        <taxon>Agaricomycetidae</taxon>
        <taxon>Agaricales</taxon>
        <taxon>Marasmiineae</taxon>
        <taxon>Physalacriaceae</taxon>
        <taxon>Guyanagaster</taxon>
    </lineage>
</organism>
<evidence type="ECO:0000313" key="1">
    <source>
        <dbReference type="EMBL" id="KAG7448886.1"/>
    </source>
</evidence>
<dbReference type="EMBL" id="MU250529">
    <property type="protein sequence ID" value="KAG7448886.1"/>
    <property type="molecule type" value="Genomic_DNA"/>
</dbReference>
<dbReference type="Proteomes" id="UP000812287">
    <property type="component" value="Unassembled WGS sequence"/>
</dbReference>
<dbReference type="Gene3D" id="3.40.50.1000">
    <property type="entry name" value="HAD superfamily/HAD-like"/>
    <property type="match status" value="1"/>
</dbReference>
<reference evidence="1" key="1">
    <citation type="submission" date="2020-11" db="EMBL/GenBank/DDBJ databases">
        <title>Adaptations for nitrogen fixation in a non-lichenized fungal sporocarp promotes dispersal by wood-feeding termites.</title>
        <authorList>
            <consortium name="DOE Joint Genome Institute"/>
            <person name="Koch R.A."/>
            <person name="Yoon G."/>
            <person name="Arayal U."/>
            <person name="Lail K."/>
            <person name="Amirebrahimi M."/>
            <person name="Labutti K."/>
            <person name="Lipzen A."/>
            <person name="Riley R."/>
            <person name="Barry K."/>
            <person name="Henrissat B."/>
            <person name="Grigoriev I.V."/>
            <person name="Herr J.R."/>
            <person name="Aime M.C."/>
        </authorList>
    </citation>
    <scope>NUCLEOTIDE SEQUENCE</scope>
    <source>
        <strain evidence="1">MCA 3950</strain>
    </source>
</reference>
<dbReference type="GeneID" id="66106382"/>